<dbReference type="Pfam" id="PF01541">
    <property type="entry name" value="GIY-YIG"/>
    <property type="match status" value="1"/>
</dbReference>
<dbReference type="EMBL" id="CP001043">
    <property type="protein sequence ID" value="ACC71065.1"/>
    <property type="molecule type" value="Genomic_DNA"/>
</dbReference>
<protein>
    <recommendedName>
        <fullName evidence="2">GIY-YIG domain-containing protein</fullName>
    </recommendedName>
</protein>
<evidence type="ECO:0000259" key="2">
    <source>
        <dbReference type="Pfam" id="PF01541"/>
    </source>
</evidence>
<dbReference type="HOGENOM" id="CLU_1072310_0_0_4"/>
<feature type="domain" description="GIY-YIG" evidence="2">
    <location>
        <begin position="7"/>
        <end position="85"/>
    </location>
</feature>
<sequence>MERETKIYVLRDPRTHAVRYVGKTVQSLARRLNAHVHRSDAKKTHRDCWIAGLRMAGLIPVIECVATAGADWAECEQFWIAHYRAAGCDLTNQTDGGEGTPGIEVKDSVRVEMSRRQIAKMTPEYRKQLSEKVKSGWTPERRAEWAAKMAERQTPEERARRSAQQNAPEMLARQREKQKEVWTPERRAARAAQVKAQMTPERIAAHKERLRKTTSDPEWKARHSVSQRAKWTPEMRAAQAARTRAQFAAKRALTQSESQ</sequence>
<dbReference type="KEGG" id="bph:Bphy_1886"/>
<feature type="compositionally biased region" description="Basic and acidic residues" evidence="1">
    <location>
        <begin position="203"/>
        <end position="221"/>
    </location>
</feature>
<evidence type="ECO:0000313" key="3">
    <source>
        <dbReference type="EMBL" id="ACC71065.1"/>
    </source>
</evidence>
<keyword evidence="4" id="KW-1185">Reference proteome</keyword>
<dbReference type="RefSeq" id="WP_012401275.1">
    <property type="nucleotide sequence ID" value="NC_010622.1"/>
</dbReference>
<name>B2JD09_PARP8</name>
<dbReference type="Proteomes" id="UP000001192">
    <property type="component" value="Chromosome 1"/>
</dbReference>
<feature type="compositionally biased region" description="Basic and acidic residues" evidence="1">
    <location>
        <begin position="146"/>
        <end position="160"/>
    </location>
</feature>
<evidence type="ECO:0000313" key="4">
    <source>
        <dbReference type="Proteomes" id="UP000001192"/>
    </source>
</evidence>
<organism evidence="3 4">
    <name type="scientific">Paraburkholderia phymatum (strain DSM 17167 / CIP 108236 / LMG 21445 / STM815)</name>
    <name type="common">Burkholderia phymatum</name>
    <dbReference type="NCBI Taxonomy" id="391038"/>
    <lineage>
        <taxon>Bacteria</taxon>
        <taxon>Pseudomonadati</taxon>
        <taxon>Pseudomonadota</taxon>
        <taxon>Betaproteobacteria</taxon>
        <taxon>Burkholderiales</taxon>
        <taxon>Burkholderiaceae</taxon>
        <taxon>Paraburkholderia</taxon>
    </lineage>
</organism>
<accession>B2JD09</accession>
<evidence type="ECO:0000256" key="1">
    <source>
        <dbReference type="SAM" id="MobiDB-lite"/>
    </source>
</evidence>
<dbReference type="OrthoDB" id="4528417at2"/>
<proteinExistence type="predicted"/>
<feature type="region of interest" description="Disordered" evidence="1">
    <location>
        <begin position="195"/>
        <end position="233"/>
    </location>
</feature>
<dbReference type="STRING" id="391038.Bphy_1886"/>
<dbReference type="AlphaFoldDB" id="B2JD09"/>
<reference evidence="4" key="1">
    <citation type="journal article" date="2014" name="Stand. Genomic Sci.">
        <title>Complete genome sequence of Burkholderia phymatum STM815(T), a broad host range and efficient nitrogen-fixing symbiont of Mimosa species.</title>
        <authorList>
            <person name="Moulin L."/>
            <person name="Klonowska A."/>
            <person name="Caroline B."/>
            <person name="Booth K."/>
            <person name="Vriezen J.A."/>
            <person name="Melkonian R."/>
            <person name="James E.K."/>
            <person name="Young J.P."/>
            <person name="Bena G."/>
            <person name="Hauser L."/>
            <person name="Land M."/>
            <person name="Kyrpides N."/>
            <person name="Bruce D."/>
            <person name="Chain P."/>
            <person name="Copeland A."/>
            <person name="Pitluck S."/>
            <person name="Woyke T."/>
            <person name="Lizotte-Waniewski M."/>
            <person name="Bristow J."/>
            <person name="Riley M."/>
        </authorList>
    </citation>
    <scope>NUCLEOTIDE SEQUENCE [LARGE SCALE GENOMIC DNA]</scope>
    <source>
        <strain evidence="4">DSM 17167 / CIP 108236 / LMG 21445 / STM815</strain>
    </source>
</reference>
<dbReference type="InterPro" id="IPR000305">
    <property type="entry name" value="GIY-YIG_endonuc"/>
</dbReference>
<gene>
    <name evidence="3" type="ordered locus">Bphy_1886</name>
</gene>
<feature type="region of interest" description="Disordered" evidence="1">
    <location>
        <begin position="146"/>
        <end position="167"/>
    </location>
</feature>